<dbReference type="Pfam" id="PF00109">
    <property type="entry name" value="ketoacyl-synt"/>
    <property type="match status" value="1"/>
</dbReference>
<keyword evidence="3 4" id="KW-0808">Transferase</keyword>
<dbReference type="GO" id="GO:0004312">
    <property type="term" value="F:fatty acid synthase activity"/>
    <property type="evidence" value="ECO:0007669"/>
    <property type="project" value="TreeGrafter"/>
</dbReference>
<dbReference type="AlphaFoldDB" id="A0A812U7X7"/>
<evidence type="ECO:0000256" key="4">
    <source>
        <dbReference type="RuleBase" id="RU003694"/>
    </source>
</evidence>
<evidence type="ECO:0000259" key="6">
    <source>
        <dbReference type="PROSITE" id="PS52004"/>
    </source>
</evidence>
<dbReference type="Gene3D" id="3.40.47.10">
    <property type="match status" value="1"/>
</dbReference>
<evidence type="ECO:0000313" key="8">
    <source>
        <dbReference type="Proteomes" id="UP000604046"/>
    </source>
</evidence>
<feature type="region of interest" description="Disordered" evidence="5">
    <location>
        <begin position="52"/>
        <end position="77"/>
    </location>
</feature>
<evidence type="ECO:0000256" key="1">
    <source>
        <dbReference type="ARBA" id="ARBA00022450"/>
    </source>
</evidence>
<dbReference type="InterPro" id="IPR014030">
    <property type="entry name" value="Ketoacyl_synth_N"/>
</dbReference>
<dbReference type="SMART" id="SM00825">
    <property type="entry name" value="PKS_KS"/>
    <property type="match status" value="1"/>
</dbReference>
<protein>
    <submittedName>
        <fullName evidence="7">PpsA protein</fullName>
    </submittedName>
</protein>
<keyword evidence="1" id="KW-0596">Phosphopantetheine</keyword>
<feature type="domain" description="Ketosynthase family 3 (KS3)" evidence="6">
    <location>
        <begin position="60"/>
        <end position="491"/>
    </location>
</feature>
<feature type="compositionally biased region" description="Polar residues" evidence="5">
    <location>
        <begin position="330"/>
        <end position="348"/>
    </location>
</feature>
<proteinExistence type="inferred from homology"/>
<reference evidence="7" key="1">
    <citation type="submission" date="2021-02" db="EMBL/GenBank/DDBJ databases">
        <authorList>
            <person name="Dougan E. K."/>
            <person name="Rhodes N."/>
            <person name="Thang M."/>
            <person name="Chan C."/>
        </authorList>
    </citation>
    <scope>NUCLEOTIDE SEQUENCE</scope>
</reference>
<dbReference type="Pfam" id="PF02801">
    <property type="entry name" value="Ketoacyl-synt_C"/>
    <property type="match status" value="1"/>
</dbReference>
<accession>A0A812U7X7</accession>
<organism evidence="7 8">
    <name type="scientific">Symbiodinium natans</name>
    <dbReference type="NCBI Taxonomy" id="878477"/>
    <lineage>
        <taxon>Eukaryota</taxon>
        <taxon>Sar</taxon>
        <taxon>Alveolata</taxon>
        <taxon>Dinophyceae</taxon>
        <taxon>Suessiales</taxon>
        <taxon>Symbiodiniaceae</taxon>
        <taxon>Symbiodinium</taxon>
    </lineage>
</organism>
<feature type="compositionally biased region" description="Basic and acidic residues" evidence="5">
    <location>
        <begin position="68"/>
        <end position="77"/>
    </location>
</feature>
<comment type="similarity">
    <text evidence="4">Belongs to the thiolase-like superfamily. Beta-ketoacyl-ACP synthases family.</text>
</comment>
<dbReference type="GO" id="GO:0006633">
    <property type="term" value="P:fatty acid biosynthetic process"/>
    <property type="evidence" value="ECO:0007669"/>
    <property type="project" value="InterPro"/>
</dbReference>
<dbReference type="InterPro" id="IPR016039">
    <property type="entry name" value="Thiolase-like"/>
</dbReference>
<dbReference type="GO" id="GO:0004315">
    <property type="term" value="F:3-oxoacyl-[acyl-carrier-protein] synthase activity"/>
    <property type="evidence" value="ECO:0007669"/>
    <property type="project" value="InterPro"/>
</dbReference>
<dbReference type="CDD" id="cd00833">
    <property type="entry name" value="PKS"/>
    <property type="match status" value="1"/>
</dbReference>
<dbReference type="PROSITE" id="PS52004">
    <property type="entry name" value="KS3_2"/>
    <property type="match status" value="1"/>
</dbReference>
<evidence type="ECO:0000256" key="3">
    <source>
        <dbReference type="ARBA" id="ARBA00022679"/>
    </source>
</evidence>
<dbReference type="Proteomes" id="UP000604046">
    <property type="component" value="Unassembled WGS sequence"/>
</dbReference>
<dbReference type="PANTHER" id="PTHR43775:SF37">
    <property type="entry name" value="SI:DKEY-61P9.11"/>
    <property type="match status" value="1"/>
</dbReference>
<comment type="caution">
    <text evidence="7">The sequence shown here is derived from an EMBL/GenBank/DDBJ whole genome shotgun (WGS) entry which is preliminary data.</text>
</comment>
<gene>
    <name evidence="7" type="primary">ppsA</name>
    <name evidence="7" type="ORF">SNAT2548_LOCUS31208</name>
</gene>
<feature type="region of interest" description="Disordered" evidence="5">
    <location>
        <begin position="330"/>
        <end position="350"/>
    </location>
</feature>
<dbReference type="OrthoDB" id="429742at2759"/>
<keyword evidence="2" id="KW-0597">Phosphoprotein</keyword>
<dbReference type="EMBL" id="CAJNDS010002645">
    <property type="protein sequence ID" value="CAE7555456.1"/>
    <property type="molecule type" value="Genomic_DNA"/>
</dbReference>
<dbReference type="SUPFAM" id="SSF53901">
    <property type="entry name" value="Thiolase-like"/>
    <property type="match status" value="1"/>
</dbReference>
<feature type="compositionally biased region" description="Pro residues" evidence="5">
    <location>
        <begin position="687"/>
        <end position="699"/>
    </location>
</feature>
<dbReference type="InterPro" id="IPR050091">
    <property type="entry name" value="PKS_NRPS_Biosynth_Enz"/>
</dbReference>
<dbReference type="PANTHER" id="PTHR43775">
    <property type="entry name" value="FATTY ACID SYNTHASE"/>
    <property type="match status" value="1"/>
</dbReference>
<dbReference type="PROSITE" id="PS00606">
    <property type="entry name" value="KS3_1"/>
    <property type="match status" value="1"/>
</dbReference>
<name>A0A812U7X7_9DINO</name>
<dbReference type="InterPro" id="IPR020841">
    <property type="entry name" value="PKS_Beta-ketoAc_synthase_dom"/>
</dbReference>
<evidence type="ECO:0000256" key="2">
    <source>
        <dbReference type="ARBA" id="ARBA00022553"/>
    </source>
</evidence>
<keyword evidence="8" id="KW-1185">Reference proteome</keyword>
<evidence type="ECO:0000313" key="7">
    <source>
        <dbReference type="EMBL" id="CAE7555456.1"/>
    </source>
</evidence>
<sequence>MAACLDLQVVFLTQLYDFQFEADGECLVLQSFFLEEPLQMVFQKAEIKPARRPRSRRASQSQVLVKGDPARESRSSISEADLHEKLWSALRHGGCDGFLEIPKTRFDVDQYIDYEDQQRAMASFKSYCRHQGHIEGIEIFDAAFFNIPDQEVRGMDPEQRIFMETGWLAMSDAGYEREKVRIESAHLGVFVGISGSETWKEEDWRDVCRAPSANGVPETFIANRFSYSINLKGPSFIVNTACSASLVALHSAKTHLLMPQDPLDGCLIAGISLNVSPGTWAGNCAGAMLSFRGRCFSFNNTADGYGRGEGCAAAVIARGEYDRDDDTTCGTLAASHSNSDGRSASLTAPNGPAQQRLLRAALTEARLQSADVDIYEAHGTGTSLGDPIEVSAVRKVLTQRDGPVMISCSKTNLGHLEGGAGMSAFCKCVLACMHAEAAPNQHLRVQNPNMDTEGWPALLLQEAQPLKGEASYVGVSGFGYGGTNSHAMAFGKNVVTSRGEGQKNSADALIRQVRCAPPEIAMVGDNFEDWQSNGVPHLSMKPGQSYQVDVMEGGRTFWSEVPSSKPRSINTLSIQGSFNGWTAQSMVARETRVGLYEFELVLGATGSESFQVLVDGLTSQVLHPPEPHCTCRVAAVQGPRHDAGRELSWLVKGSQRDRFLIEVFLPPGDIQTMSVTWFKLQDAAPPLPSLPTPPAPTPQPMVLDELGIEE</sequence>
<feature type="region of interest" description="Disordered" evidence="5">
    <location>
        <begin position="687"/>
        <end position="710"/>
    </location>
</feature>
<evidence type="ECO:0000256" key="5">
    <source>
        <dbReference type="SAM" id="MobiDB-lite"/>
    </source>
</evidence>
<dbReference type="InterPro" id="IPR018201">
    <property type="entry name" value="Ketoacyl_synth_AS"/>
</dbReference>
<dbReference type="InterPro" id="IPR014031">
    <property type="entry name" value="Ketoacyl_synth_C"/>
</dbReference>